<dbReference type="GO" id="GO:0016301">
    <property type="term" value="F:kinase activity"/>
    <property type="evidence" value="ECO:0007669"/>
    <property type="project" value="UniProtKB-KW"/>
</dbReference>
<name>A0AAW0R9Y1_9PEZI</name>
<evidence type="ECO:0000313" key="2">
    <source>
        <dbReference type="Proteomes" id="UP001392437"/>
    </source>
</evidence>
<comment type="caution">
    <text evidence="1">The sequence shown here is derived from an EMBL/GenBank/DDBJ whole genome shotgun (WGS) entry which is preliminary data.</text>
</comment>
<dbReference type="Proteomes" id="UP001392437">
    <property type="component" value="Unassembled WGS sequence"/>
</dbReference>
<proteinExistence type="predicted"/>
<keyword evidence="2" id="KW-1185">Reference proteome</keyword>
<reference evidence="1 2" key="1">
    <citation type="submission" date="2023-01" db="EMBL/GenBank/DDBJ databases">
        <title>Analysis of 21 Apiospora genomes using comparative genomics revels a genus with tremendous synthesis potential of carbohydrate active enzymes and secondary metabolites.</title>
        <authorList>
            <person name="Sorensen T."/>
        </authorList>
    </citation>
    <scope>NUCLEOTIDE SEQUENCE [LARGE SCALE GENOMIC DNA]</scope>
    <source>
        <strain evidence="1 2">CBS 117206</strain>
    </source>
</reference>
<protein>
    <submittedName>
        <fullName evidence="1">Protein kinase-like (PK-like)</fullName>
    </submittedName>
</protein>
<keyword evidence="1" id="KW-0808">Transferase</keyword>
<sequence>MAARRHGAERQPPGNWIEEQQDWLDPQGTLAGARIHTRRSQPSIIFVRDDKATGIIDWETAGWYPEYWEYMSDWTVFSMAPQ</sequence>
<evidence type="ECO:0000313" key="1">
    <source>
        <dbReference type="EMBL" id="KAK8130581.1"/>
    </source>
</evidence>
<dbReference type="EMBL" id="JAQQWP010000002">
    <property type="protein sequence ID" value="KAK8130581.1"/>
    <property type="molecule type" value="Genomic_DNA"/>
</dbReference>
<accession>A0AAW0R9Y1</accession>
<keyword evidence="1" id="KW-0418">Kinase</keyword>
<organism evidence="1 2">
    <name type="scientific">Apiospora kogelbergensis</name>
    <dbReference type="NCBI Taxonomy" id="1337665"/>
    <lineage>
        <taxon>Eukaryota</taxon>
        <taxon>Fungi</taxon>
        <taxon>Dikarya</taxon>
        <taxon>Ascomycota</taxon>
        <taxon>Pezizomycotina</taxon>
        <taxon>Sordariomycetes</taxon>
        <taxon>Xylariomycetidae</taxon>
        <taxon>Amphisphaeriales</taxon>
        <taxon>Apiosporaceae</taxon>
        <taxon>Apiospora</taxon>
    </lineage>
</organism>
<dbReference type="AlphaFoldDB" id="A0AAW0R9Y1"/>
<gene>
    <name evidence="1" type="ORF">PG999_002961</name>
</gene>